<sequence length="117" mass="12654">MKKILICLILFLVANSVHAKYITALYGGGVSIERVFVHESGAVSIYINGGIANLDQCTSTFRVYIPPTAKAKDEMLSLALFAYASGKRVGFHGSGCSTTPFWGGTQDVPIVNNMWVH</sequence>
<dbReference type="RefSeq" id="WP_149604867.1">
    <property type="nucleotide sequence ID" value="NZ_SEUJ01000038.1"/>
</dbReference>
<evidence type="ECO:0000313" key="3">
    <source>
        <dbReference type="Proteomes" id="UP000322915"/>
    </source>
</evidence>
<reference evidence="2 3" key="1">
    <citation type="submission" date="2019-01" db="EMBL/GenBank/DDBJ databases">
        <title>Genome sequences of marine Pseudoalteromonas species.</title>
        <authorList>
            <person name="Boraston A.B."/>
            <person name="Hehemann J.-H."/>
            <person name="Vickers C.J."/>
            <person name="Salama-Alber O."/>
            <person name="Abe K."/>
            <person name="Hettle A.J."/>
        </authorList>
    </citation>
    <scope>NUCLEOTIDE SEQUENCE [LARGE SCALE GENOMIC DNA]</scope>
    <source>
        <strain evidence="2 3">PS47</strain>
    </source>
</reference>
<feature type="chain" id="PRO_5047131168" evidence="1">
    <location>
        <begin position="20"/>
        <end position="117"/>
    </location>
</feature>
<comment type="caution">
    <text evidence="2">The sequence shown here is derived from an EMBL/GenBank/DDBJ whole genome shotgun (WGS) entry which is preliminary data.</text>
</comment>
<accession>A0ABQ6RND4</accession>
<protein>
    <submittedName>
        <fullName evidence="2">Uncharacterized protein</fullName>
    </submittedName>
</protein>
<name>A0ABQ6RND4_9GAMM</name>
<proteinExistence type="predicted"/>
<feature type="signal peptide" evidence="1">
    <location>
        <begin position="1"/>
        <end position="19"/>
    </location>
</feature>
<organism evidence="2 3">
    <name type="scientific">Pseudoalteromonas fuliginea</name>
    <dbReference type="NCBI Taxonomy" id="1872678"/>
    <lineage>
        <taxon>Bacteria</taxon>
        <taxon>Pseudomonadati</taxon>
        <taxon>Pseudomonadota</taxon>
        <taxon>Gammaproteobacteria</taxon>
        <taxon>Alteromonadales</taxon>
        <taxon>Pseudoalteromonadaceae</taxon>
        <taxon>Pseudoalteromonas</taxon>
    </lineage>
</organism>
<keyword evidence="1" id="KW-0732">Signal</keyword>
<dbReference type="Proteomes" id="UP000322915">
    <property type="component" value="Unassembled WGS sequence"/>
</dbReference>
<evidence type="ECO:0000313" key="2">
    <source>
        <dbReference type="EMBL" id="KAA1166172.1"/>
    </source>
</evidence>
<evidence type="ECO:0000256" key="1">
    <source>
        <dbReference type="SAM" id="SignalP"/>
    </source>
</evidence>
<gene>
    <name evidence="2" type="ORF">EU509_00555</name>
</gene>
<dbReference type="EMBL" id="SEUJ01000038">
    <property type="protein sequence ID" value="KAA1166172.1"/>
    <property type="molecule type" value="Genomic_DNA"/>
</dbReference>
<keyword evidence="3" id="KW-1185">Reference proteome</keyword>